<feature type="region of interest" description="Disordered" evidence="1">
    <location>
        <begin position="1"/>
        <end position="116"/>
    </location>
</feature>
<feature type="compositionally biased region" description="Polar residues" evidence="1">
    <location>
        <begin position="50"/>
        <end position="63"/>
    </location>
</feature>
<dbReference type="Proteomes" id="UP000307440">
    <property type="component" value="Unassembled WGS sequence"/>
</dbReference>
<name>A0A5C3L7V6_COPMA</name>
<accession>A0A5C3L7V6</accession>
<protein>
    <submittedName>
        <fullName evidence="2">Uncharacterized protein</fullName>
    </submittedName>
</protein>
<evidence type="ECO:0000313" key="3">
    <source>
        <dbReference type="Proteomes" id="UP000307440"/>
    </source>
</evidence>
<dbReference type="AlphaFoldDB" id="A0A5C3L7V6"/>
<evidence type="ECO:0000313" key="2">
    <source>
        <dbReference type="EMBL" id="TFK29104.1"/>
    </source>
</evidence>
<evidence type="ECO:0000256" key="1">
    <source>
        <dbReference type="SAM" id="MobiDB-lite"/>
    </source>
</evidence>
<gene>
    <name evidence="2" type="ORF">FA15DRAFT_426213</name>
</gene>
<sequence length="116" mass="12862">MSSPSNKQFAPQHLTHKDSEPLPGAKGGEAPFDYSPSAIEKMKIPPGEEAQTQFKQHPQSNAVAHSCSCEHSEQCTNPLHHKQPIANQPPIRAPPNHHFFNADNPRPPPVERHDEI</sequence>
<keyword evidence="3" id="KW-1185">Reference proteome</keyword>
<proteinExistence type="predicted"/>
<organism evidence="2 3">
    <name type="scientific">Coprinopsis marcescibilis</name>
    <name type="common">Agaric fungus</name>
    <name type="synonym">Psathyrella marcescibilis</name>
    <dbReference type="NCBI Taxonomy" id="230819"/>
    <lineage>
        <taxon>Eukaryota</taxon>
        <taxon>Fungi</taxon>
        <taxon>Dikarya</taxon>
        <taxon>Basidiomycota</taxon>
        <taxon>Agaricomycotina</taxon>
        <taxon>Agaricomycetes</taxon>
        <taxon>Agaricomycetidae</taxon>
        <taxon>Agaricales</taxon>
        <taxon>Agaricineae</taxon>
        <taxon>Psathyrellaceae</taxon>
        <taxon>Coprinopsis</taxon>
    </lineage>
</organism>
<dbReference type="EMBL" id="ML210151">
    <property type="protein sequence ID" value="TFK29104.1"/>
    <property type="molecule type" value="Genomic_DNA"/>
</dbReference>
<reference evidence="2 3" key="1">
    <citation type="journal article" date="2019" name="Nat. Ecol. Evol.">
        <title>Megaphylogeny resolves global patterns of mushroom evolution.</title>
        <authorList>
            <person name="Varga T."/>
            <person name="Krizsan K."/>
            <person name="Foldi C."/>
            <person name="Dima B."/>
            <person name="Sanchez-Garcia M."/>
            <person name="Sanchez-Ramirez S."/>
            <person name="Szollosi G.J."/>
            <person name="Szarkandi J.G."/>
            <person name="Papp V."/>
            <person name="Albert L."/>
            <person name="Andreopoulos W."/>
            <person name="Angelini C."/>
            <person name="Antonin V."/>
            <person name="Barry K.W."/>
            <person name="Bougher N.L."/>
            <person name="Buchanan P."/>
            <person name="Buyck B."/>
            <person name="Bense V."/>
            <person name="Catcheside P."/>
            <person name="Chovatia M."/>
            <person name="Cooper J."/>
            <person name="Damon W."/>
            <person name="Desjardin D."/>
            <person name="Finy P."/>
            <person name="Geml J."/>
            <person name="Haridas S."/>
            <person name="Hughes K."/>
            <person name="Justo A."/>
            <person name="Karasinski D."/>
            <person name="Kautmanova I."/>
            <person name="Kiss B."/>
            <person name="Kocsube S."/>
            <person name="Kotiranta H."/>
            <person name="LaButti K.M."/>
            <person name="Lechner B.E."/>
            <person name="Liimatainen K."/>
            <person name="Lipzen A."/>
            <person name="Lukacs Z."/>
            <person name="Mihaltcheva S."/>
            <person name="Morgado L.N."/>
            <person name="Niskanen T."/>
            <person name="Noordeloos M.E."/>
            <person name="Ohm R.A."/>
            <person name="Ortiz-Santana B."/>
            <person name="Ovrebo C."/>
            <person name="Racz N."/>
            <person name="Riley R."/>
            <person name="Savchenko A."/>
            <person name="Shiryaev A."/>
            <person name="Soop K."/>
            <person name="Spirin V."/>
            <person name="Szebenyi C."/>
            <person name="Tomsovsky M."/>
            <person name="Tulloss R.E."/>
            <person name="Uehling J."/>
            <person name="Grigoriev I.V."/>
            <person name="Vagvolgyi C."/>
            <person name="Papp T."/>
            <person name="Martin F.M."/>
            <person name="Miettinen O."/>
            <person name="Hibbett D.S."/>
            <person name="Nagy L.G."/>
        </authorList>
    </citation>
    <scope>NUCLEOTIDE SEQUENCE [LARGE SCALE GENOMIC DNA]</scope>
    <source>
        <strain evidence="2 3">CBS 121175</strain>
    </source>
</reference>
<dbReference type="OrthoDB" id="3210574at2759"/>